<organism evidence="1 2">
    <name type="scientific">Zopfia rhizophila CBS 207.26</name>
    <dbReference type="NCBI Taxonomy" id="1314779"/>
    <lineage>
        <taxon>Eukaryota</taxon>
        <taxon>Fungi</taxon>
        <taxon>Dikarya</taxon>
        <taxon>Ascomycota</taxon>
        <taxon>Pezizomycotina</taxon>
        <taxon>Dothideomycetes</taxon>
        <taxon>Dothideomycetes incertae sedis</taxon>
        <taxon>Zopfiaceae</taxon>
        <taxon>Zopfia</taxon>
    </lineage>
</organism>
<reference evidence="1" key="1">
    <citation type="journal article" date="2020" name="Stud. Mycol.">
        <title>101 Dothideomycetes genomes: a test case for predicting lifestyles and emergence of pathogens.</title>
        <authorList>
            <person name="Haridas S."/>
            <person name="Albert R."/>
            <person name="Binder M."/>
            <person name="Bloem J."/>
            <person name="Labutti K."/>
            <person name="Salamov A."/>
            <person name="Andreopoulos B."/>
            <person name="Baker S."/>
            <person name="Barry K."/>
            <person name="Bills G."/>
            <person name="Bluhm B."/>
            <person name="Cannon C."/>
            <person name="Castanera R."/>
            <person name="Culley D."/>
            <person name="Daum C."/>
            <person name="Ezra D."/>
            <person name="Gonzalez J."/>
            <person name="Henrissat B."/>
            <person name="Kuo A."/>
            <person name="Liang C."/>
            <person name="Lipzen A."/>
            <person name="Lutzoni F."/>
            <person name="Magnuson J."/>
            <person name="Mondo S."/>
            <person name="Nolan M."/>
            <person name="Ohm R."/>
            <person name="Pangilinan J."/>
            <person name="Park H.-J."/>
            <person name="Ramirez L."/>
            <person name="Alfaro M."/>
            <person name="Sun H."/>
            <person name="Tritt A."/>
            <person name="Yoshinaga Y."/>
            <person name="Zwiers L.-H."/>
            <person name="Turgeon B."/>
            <person name="Goodwin S."/>
            <person name="Spatafora J."/>
            <person name="Crous P."/>
            <person name="Grigoriev I."/>
        </authorList>
    </citation>
    <scope>NUCLEOTIDE SEQUENCE</scope>
    <source>
        <strain evidence="1">CBS 207.26</strain>
    </source>
</reference>
<accession>A0A6A6ETX5</accession>
<dbReference type="AlphaFoldDB" id="A0A6A6ETX5"/>
<keyword evidence="2" id="KW-1185">Reference proteome</keyword>
<proteinExistence type="predicted"/>
<dbReference type="Proteomes" id="UP000800200">
    <property type="component" value="Unassembled WGS sequence"/>
</dbReference>
<evidence type="ECO:0000313" key="2">
    <source>
        <dbReference type="Proteomes" id="UP000800200"/>
    </source>
</evidence>
<name>A0A6A6ETX5_9PEZI</name>
<evidence type="ECO:0000313" key="1">
    <source>
        <dbReference type="EMBL" id="KAF2194239.1"/>
    </source>
</evidence>
<protein>
    <submittedName>
        <fullName evidence="1">Uncharacterized protein</fullName>
    </submittedName>
</protein>
<dbReference type="EMBL" id="ML994612">
    <property type="protein sequence ID" value="KAF2194239.1"/>
    <property type="molecule type" value="Genomic_DNA"/>
</dbReference>
<sequence>MIQSVSTTGQSVLQLQDLEAVHRAVQTISVKERSYKDLQEEAFLGEGETFVVKRCRTQGQLVAVMRLKLNLWATNTPKFFCRLQEVLIELPIMCWERLRGYPNILSLLLIFLCRR</sequence>
<dbReference type="OrthoDB" id="626167at2759"/>
<gene>
    <name evidence="1" type="ORF">K469DRAFT_193770</name>
</gene>